<dbReference type="InterPro" id="IPR011033">
    <property type="entry name" value="PRC_barrel-like_sf"/>
</dbReference>
<dbReference type="InterPro" id="IPR036366">
    <property type="entry name" value="PGBDSf"/>
</dbReference>
<name>A0A364NSC8_9PROT</name>
<dbReference type="AlphaFoldDB" id="A0A364NSC8"/>
<gene>
    <name evidence="3" type="ORF">CU669_20685</name>
</gene>
<dbReference type="Gene3D" id="1.10.101.10">
    <property type="entry name" value="PGBD-like superfamily/PGBD"/>
    <property type="match status" value="2"/>
</dbReference>
<feature type="region of interest" description="Disordered" evidence="1">
    <location>
        <begin position="183"/>
        <end position="208"/>
    </location>
</feature>
<reference evidence="3 4" key="1">
    <citation type="submission" date="2017-11" db="EMBL/GenBank/DDBJ databases">
        <title>Draft genome sequence of magnetotactic bacterium Magnetospirillum kuznetsovii LBB-42.</title>
        <authorList>
            <person name="Grouzdev D.S."/>
            <person name="Rysina M.S."/>
            <person name="Baslerov R.V."/>
            <person name="Koziaeva V."/>
        </authorList>
    </citation>
    <scope>NUCLEOTIDE SEQUENCE [LARGE SCALE GENOMIC DNA]</scope>
    <source>
        <strain evidence="3 4">LBB-42</strain>
    </source>
</reference>
<dbReference type="Pfam" id="PF01471">
    <property type="entry name" value="PG_binding_1"/>
    <property type="match status" value="2"/>
</dbReference>
<dbReference type="EMBL" id="PGTO01000044">
    <property type="protein sequence ID" value="RAU20003.1"/>
    <property type="molecule type" value="Genomic_DNA"/>
</dbReference>
<evidence type="ECO:0000256" key="1">
    <source>
        <dbReference type="SAM" id="MobiDB-lite"/>
    </source>
</evidence>
<keyword evidence="4" id="KW-1185">Reference proteome</keyword>
<organism evidence="3 4">
    <name type="scientific">Paramagnetospirillum kuznetsovii</name>
    <dbReference type="NCBI Taxonomy" id="2053833"/>
    <lineage>
        <taxon>Bacteria</taxon>
        <taxon>Pseudomonadati</taxon>
        <taxon>Pseudomonadota</taxon>
        <taxon>Alphaproteobacteria</taxon>
        <taxon>Rhodospirillales</taxon>
        <taxon>Magnetospirillaceae</taxon>
        <taxon>Paramagnetospirillum</taxon>
    </lineage>
</organism>
<comment type="caution">
    <text evidence="3">The sequence shown here is derived from an EMBL/GenBank/DDBJ whole genome shotgun (WGS) entry which is preliminary data.</text>
</comment>
<sequence>MPFAPAFLAPAQDGQVLSSGSFVIPRRQSTGYYDIKLTAFPGEWARPEEEPNEVTAQSPFPIRLLLRNSSMRSIFRLASAATLALYSTGWAANVERRASVSDTVIADDGRLDGSERMARQTKSPDVLEVQRRLRKLGYSVGPLDGLLGQKTRKAINAYLAERGLPPAGWISPSLITELEDVSKLPPTSDEGRSRHTGHSIVHDSLRETDPEKVRVVQRRLKELGYYAGQVDGVVETRLAEAIKAYQSASGMPITGWIFPDLVAELGAPAKVTEATVPEPELPATKTWGARDVVGKSLHAIPGDKLGAVADVVIGSDGSVVGLVAAIVDYYGYRQGKTLISWSQMMPSVGRPVIILPLSADQARLIRRDPPIFELAEGQMLASKLTGANARMAGRRWGKVVDAVFLQTGKMDHLIVLDRDEEKQTIPAAKATLIPADDAVEIYVPEPVGQFETGAS</sequence>
<feature type="domain" description="Peptidoglycan binding-like" evidence="2">
    <location>
        <begin position="211"/>
        <end position="255"/>
    </location>
</feature>
<proteinExistence type="predicted"/>
<evidence type="ECO:0000259" key="2">
    <source>
        <dbReference type="Pfam" id="PF01471"/>
    </source>
</evidence>
<dbReference type="SUPFAM" id="SSF47090">
    <property type="entry name" value="PGBD-like"/>
    <property type="match status" value="2"/>
</dbReference>
<dbReference type="OrthoDB" id="7366802at2"/>
<dbReference type="InterPro" id="IPR036365">
    <property type="entry name" value="PGBD-like_sf"/>
</dbReference>
<dbReference type="Proteomes" id="UP000251075">
    <property type="component" value="Unassembled WGS sequence"/>
</dbReference>
<feature type="domain" description="Peptidoglycan binding-like" evidence="2">
    <location>
        <begin position="123"/>
        <end position="168"/>
    </location>
</feature>
<protein>
    <recommendedName>
        <fullName evidence="2">Peptidoglycan binding-like domain-containing protein</fullName>
    </recommendedName>
</protein>
<accession>A0A364NSC8</accession>
<dbReference type="InterPro" id="IPR002477">
    <property type="entry name" value="Peptidoglycan-bd-like"/>
</dbReference>
<evidence type="ECO:0000313" key="3">
    <source>
        <dbReference type="EMBL" id="RAU20003.1"/>
    </source>
</evidence>
<evidence type="ECO:0000313" key="4">
    <source>
        <dbReference type="Proteomes" id="UP000251075"/>
    </source>
</evidence>
<dbReference type="SUPFAM" id="SSF50346">
    <property type="entry name" value="PRC-barrel domain"/>
    <property type="match status" value="1"/>
</dbReference>